<dbReference type="EMBL" id="BARS01054034">
    <property type="protein sequence ID" value="GAG44960.1"/>
    <property type="molecule type" value="Genomic_DNA"/>
</dbReference>
<protein>
    <submittedName>
        <fullName evidence="1">Uncharacterized protein</fullName>
    </submittedName>
</protein>
<feature type="non-terminal residue" evidence="1">
    <location>
        <position position="1"/>
    </location>
</feature>
<comment type="caution">
    <text evidence="1">The sequence shown here is derived from an EMBL/GenBank/DDBJ whole genome shotgun (WGS) entry which is preliminary data.</text>
</comment>
<gene>
    <name evidence="1" type="ORF">S01H1_80072</name>
</gene>
<dbReference type="AlphaFoldDB" id="X0XP62"/>
<sequence length="93" mass="10482">FDLESTFNIASWFEAQDESNFLAIKFSAGKPIYVTKSGGGDAPLSAYYVREMLLSKYKIESLVENFYSVLLKPLGEYLAKQELSNLETELLAE</sequence>
<evidence type="ECO:0000313" key="1">
    <source>
        <dbReference type="EMBL" id="GAG44960.1"/>
    </source>
</evidence>
<name>X0XP62_9ZZZZ</name>
<proteinExistence type="predicted"/>
<organism evidence="1">
    <name type="scientific">marine sediment metagenome</name>
    <dbReference type="NCBI Taxonomy" id="412755"/>
    <lineage>
        <taxon>unclassified sequences</taxon>
        <taxon>metagenomes</taxon>
        <taxon>ecological metagenomes</taxon>
    </lineage>
</organism>
<accession>X0XP62</accession>
<reference evidence="1" key="1">
    <citation type="journal article" date="2014" name="Front. Microbiol.">
        <title>High frequency of phylogenetically diverse reductive dehalogenase-homologous genes in deep subseafloor sedimentary metagenomes.</title>
        <authorList>
            <person name="Kawai M."/>
            <person name="Futagami T."/>
            <person name="Toyoda A."/>
            <person name="Takaki Y."/>
            <person name="Nishi S."/>
            <person name="Hori S."/>
            <person name="Arai W."/>
            <person name="Tsubouchi T."/>
            <person name="Morono Y."/>
            <person name="Uchiyama I."/>
            <person name="Ito T."/>
            <person name="Fujiyama A."/>
            <person name="Inagaki F."/>
            <person name="Takami H."/>
        </authorList>
    </citation>
    <scope>NUCLEOTIDE SEQUENCE</scope>
    <source>
        <strain evidence="1">Expedition CK06-06</strain>
    </source>
</reference>